<feature type="transmembrane region" description="Helical" evidence="1">
    <location>
        <begin position="139"/>
        <end position="158"/>
    </location>
</feature>
<dbReference type="EMBL" id="JAAXYH010000023">
    <property type="protein sequence ID" value="NMH67132.1"/>
    <property type="molecule type" value="Genomic_DNA"/>
</dbReference>
<sequence>MQNVDLFVFARALHVICVILWIGGVGFVTTVLIPAVRRIAEPDERLALFERLEQAFSFQAKLTTLLTGFSGAYMLSFIQGWEHFLQLQYWWLQLMTLVWLIFTLVLFVFEPWFLHRWFHLQALKDSDRAFTLLHRMHKILLVLSLLAAAGAVAGAHGFHFG</sequence>
<comment type="caution">
    <text evidence="2">The sequence shown here is derived from an EMBL/GenBank/DDBJ whole genome shotgun (WGS) entry which is preliminary data.</text>
</comment>
<reference evidence="2" key="1">
    <citation type="submission" date="2020-04" db="EMBL/GenBank/DDBJ databases">
        <title>Description of Shewanella salipaludis sp. nov., isolated from a salt marsh.</title>
        <authorList>
            <person name="Park S."/>
            <person name="Yoon J.-H."/>
        </authorList>
    </citation>
    <scope>NUCLEOTIDE SEQUENCE</scope>
    <source>
        <strain evidence="2">SHSM-M6</strain>
    </source>
</reference>
<protein>
    <recommendedName>
        <fullName evidence="4">Copper resistance protein D domain-containing protein</fullName>
    </recommendedName>
</protein>
<proteinExistence type="predicted"/>
<keyword evidence="1" id="KW-1133">Transmembrane helix</keyword>
<feature type="transmembrane region" description="Helical" evidence="1">
    <location>
        <begin position="12"/>
        <end position="36"/>
    </location>
</feature>
<accession>A0A972JN31</accession>
<evidence type="ECO:0000313" key="3">
    <source>
        <dbReference type="Proteomes" id="UP000737113"/>
    </source>
</evidence>
<evidence type="ECO:0008006" key="4">
    <source>
        <dbReference type="Google" id="ProtNLM"/>
    </source>
</evidence>
<feature type="transmembrane region" description="Helical" evidence="1">
    <location>
        <begin position="56"/>
        <end position="78"/>
    </location>
</feature>
<keyword evidence="1" id="KW-0472">Membrane</keyword>
<keyword evidence="3" id="KW-1185">Reference proteome</keyword>
<evidence type="ECO:0000313" key="2">
    <source>
        <dbReference type="EMBL" id="NMH67132.1"/>
    </source>
</evidence>
<name>A0A972JN31_9GAMM</name>
<feature type="transmembrane region" description="Helical" evidence="1">
    <location>
        <begin position="90"/>
        <end position="118"/>
    </location>
</feature>
<evidence type="ECO:0000256" key="1">
    <source>
        <dbReference type="SAM" id="Phobius"/>
    </source>
</evidence>
<dbReference type="Proteomes" id="UP000737113">
    <property type="component" value="Unassembled WGS sequence"/>
</dbReference>
<keyword evidence="1" id="KW-0812">Transmembrane</keyword>
<organism evidence="2 3">
    <name type="scientific">Shewanella salipaludis</name>
    <dbReference type="NCBI Taxonomy" id="2723052"/>
    <lineage>
        <taxon>Bacteria</taxon>
        <taxon>Pseudomonadati</taxon>
        <taxon>Pseudomonadota</taxon>
        <taxon>Gammaproteobacteria</taxon>
        <taxon>Alteromonadales</taxon>
        <taxon>Shewanellaceae</taxon>
        <taxon>Shewanella</taxon>
    </lineage>
</organism>
<dbReference type="AlphaFoldDB" id="A0A972JN31"/>
<gene>
    <name evidence="2" type="ORF">HC757_18425</name>
</gene>
<dbReference type="RefSeq" id="WP_169565905.1">
    <property type="nucleotide sequence ID" value="NZ_JAAXYH010000023.1"/>
</dbReference>